<dbReference type="InterPro" id="IPR003018">
    <property type="entry name" value="GAF"/>
</dbReference>
<dbReference type="InterPro" id="IPR050706">
    <property type="entry name" value="Cyclic-di-GMP_PDE-like"/>
</dbReference>
<dbReference type="SMART" id="SM00052">
    <property type="entry name" value="EAL"/>
    <property type="match status" value="1"/>
</dbReference>
<dbReference type="RefSeq" id="WP_344805505.1">
    <property type="nucleotide sequence ID" value="NZ_BAABBO010000009.1"/>
</dbReference>
<dbReference type="Proteomes" id="UP001501337">
    <property type="component" value="Unassembled WGS sequence"/>
</dbReference>
<protein>
    <submittedName>
        <fullName evidence="2">Sensor domain-containing phosphodiesterase</fullName>
    </submittedName>
</protein>
<dbReference type="Pfam" id="PF01590">
    <property type="entry name" value="GAF"/>
    <property type="match status" value="1"/>
</dbReference>
<dbReference type="EMBL" id="BAABBO010000009">
    <property type="protein sequence ID" value="GAA3960352.1"/>
    <property type="molecule type" value="Genomic_DNA"/>
</dbReference>
<dbReference type="InterPro" id="IPR001633">
    <property type="entry name" value="EAL_dom"/>
</dbReference>
<dbReference type="PROSITE" id="PS50883">
    <property type="entry name" value="EAL"/>
    <property type="match status" value="1"/>
</dbReference>
<accession>A0ABP7P6C3</accession>
<name>A0ABP7P6C3_9GAMM</name>
<dbReference type="InterPro" id="IPR043128">
    <property type="entry name" value="Rev_trsase/Diguanyl_cyclase"/>
</dbReference>
<evidence type="ECO:0000259" key="1">
    <source>
        <dbReference type="PROSITE" id="PS50883"/>
    </source>
</evidence>
<dbReference type="InterPro" id="IPR035919">
    <property type="entry name" value="EAL_sf"/>
</dbReference>
<gene>
    <name evidence="2" type="ORF">GCM10022278_18100</name>
</gene>
<keyword evidence="3" id="KW-1185">Reference proteome</keyword>
<dbReference type="SUPFAM" id="SSF55781">
    <property type="entry name" value="GAF domain-like"/>
    <property type="match status" value="1"/>
</dbReference>
<sequence>MIEPEFTVAALPADEQLRLEDLYSLGILDSAAEERFDQLTRLAQSVFDVPIVLISIIDTNRQWFKSCQGLDVSQTGRDESFCSHAILETDILVVEDVMQDSRFRFNPLVQGGPHIRFYAGAVLRGRQGHALGTLCLIDRQSRTFDSQQRELLLQLSKIVERELNHDIRIGEYRDLISRQALFDPATGLPNRRLFIERAGHVLAKHEAAAVVVLGLDEYTGAVLSLSPVDQTQMDADLAERVEQVFHAASHVASLGEGRFAAIYPSFSSEQMEGFTPSALRNVFARPLAHTHHRLRPTAGINIATAEAHDIAQMLTRAELARPRNINSYEQALAIYSSDMGASLQRTFLLGTRLRSALEESALRLVYQPKIDLTTGHLAGYEALLRWTDGQLGEVSPAEFVPVAERSELILELTDWVMREAGRQLNEWRAQDMPSYPIAVNLTAHDLLRPDFSSWLQHIVADTGVAPADLILEITERSLVDDVELAAEHMLEACRLGFAFHVDDFGTGYSSLNQLHRLPLSALKVDRSFVNELGCGTGGETVCRSIIALAKSLGFKVIAEGIETEQQLAELRALNCDMGQGYLFCRPLEVDSVEAFLARSDATVRQ</sequence>
<dbReference type="PANTHER" id="PTHR33121">
    <property type="entry name" value="CYCLIC DI-GMP PHOSPHODIESTERASE PDEF"/>
    <property type="match status" value="1"/>
</dbReference>
<evidence type="ECO:0000313" key="2">
    <source>
        <dbReference type="EMBL" id="GAA3960352.1"/>
    </source>
</evidence>
<dbReference type="PANTHER" id="PTHR33121:SF19">
    <property type="entry name" value="CYCLIC DI-GMP PHOSPHODIESTERASE PA2567"/>
    <property type="match status" value="1"/>
</dbReference>
<feature type="domain" description="EAL" evidence="1">
    <location>
        <begin position="346"/>
        <end position="600"/>
    </location>
</feature>
<dbReference type="SUPFAM" id="SSF141868">
    <property type="entry name" value="EAL domain-like"/>
    <property type="match status" value="1"/>
</dbReference>
<organism evidence="2 3">
    <name type="scientific">Allohahella marinimesophila</name>
    <dbReference type="NCBI Taxonomy" id="1054972"/>
    <lineage>
        <taxon>Bacteria</taxon>
        <taxon>Pseudomonadati</taxon>
        <taxon>Pseudomonadota</taxon>
        <taxon>Gammaproteobacteria</taxon>
        <taxon>Oceanospirillales</taxon>
        <taxon>Hahellaceae</taxon>
        <taxon>Allohahella</taxon>
    </lineage>
</organism>
<dbReference type="Pfam" id="PF00563">
    <property type="entry name" value="EAL"/>
    <property type="match status" value="1"/>
</dbReference>
<dbReference type="SMART" id="SM00065">
    <property type="entry name" value="GAF"/>
    <property type="match status" value="1"/>
</dbReference>
<dbReference type="InterPro" id="IPR000160">
    <property type="entry name" value="GGDEF_dom"/>
</dbReference>
<dbReference type="InterPro" id="IPR029016">
    <property type="entry name" value="GAF-like_dom_sf"/>
</dbReference>
<comment type="caution">
    <text evidence="2">The sequence shown here is derived from an EMBL/GenBank/DDBJ whole genome shotgun (WGS) entry which is preliminary data.</text>
</comment>
<dbReference type="SMART" id="SM00267">
    <property type="entry name" value="GGDEF"/>
    <property type="match status" value="1"/>
</dbReference>
<dbReference type="CDD" id="cd01948">
    <property type="entry name" value="EAL"/>
    <property type="match status" value="1"/>
</dbReference>
<dbReference type="Gene3D" id="3.30.70.270">
    <property type="match status" value="1"/>
</dbReference>
<dbReference type="InterPro" id="IPR029787">
    <property type="entry name" value="Nucleotide_cyclase"/>
</dbReference>
<proteinExistence type="predicted"/>
<dbReference type="Pfam" id="PF00990">
    <property type="entry name" value="GGDEF"/>
    <property type="match status" value="1"/>
</dbReference>
<dbReference type="Gene3D" id="3.20.20.450">
    <property type="entry name" value="EAL domain"/>
    <property type="match status" value="1"/>
</dbReference>
<reference evidence="3" key="1">
    <citation type="journal article" date="2019" name="Int. J. Syst. Evol. Microbiol.">
        <title>The Global Catalogue of Microorganisms (GCM) 10K type strain sequencing project: providing services to taxonomists for standard genome sequencing and annotation.</title>
        <authorList>
            <consortium name="The Broad Institute Genomics Platform"/>
            <consortium name="The Broad Institute Genome Sequencing Center for Infectious Disease"/>
            <person name="Wu L."/>
            <person name="Ma J."/>
        </authorList>
    </citation>
    <scope>NUCLEOTIDE SEQUENCE [LARGE SCALE GENOMIC DNA]</scope>
    <source>
        <strain evidence="3">JCM 17555</strain>
    </source>
</reference>
<dbReference type="SUPFAM" id="SSF55073">
    <property type="entry name" value="Nucleotide cyclase"/>
    <property type="match status" value="1"/>
</dbReference>
<dbReference type="Gene3D" id="3.30.450.40">
    <property type="match status" value="1"/>
</dbReference>
<evidence type="ECO:0000313" key="3">
    <source>
        <dbReference type="Proteomes" id="UP001501337"/>
    </source>
</evidence>